<accession>A0AAE0I705</accession>
<evidence type="ECO:0000313" key="2">
    <source>
        <dbReference type="EMBL" id="KAK3318801.1"/>
    </source>
</evidence>
<dbReference type="InterPro" id="IPR036514">
    <property type="entry name" value="SGNH_hydro_sf"/>
</dbReference>
<reference evidence="2" key="1">
    <citation type="journal article" date="2023" name="Mol. Phylogenet. Evol.">
        <title>Genome-scale phylogeny and comparative genomics of the fungal order Sordariales.</title>
        <authorList>
            <person name="Hensen N."/>
            <person name="Bonometti L."/>
            <person name="Westerberg I."/>
            <person name="Brannstrom I.O."/>
            <person name="Guillou S."/>
            <person name="Cros-Aarteil S."/>
            <person name="Calhoun S."/>
            <person name="Haridas S."/>
            <person name="Kuo A."/>
            <person name="Mondo S."/>
            <person name="Pangilinan J."/>
            <person name="Riley R."/>
            <person name="LaButti K."/>
            <person name="Andreopoulos B."/>
            <person name="Lipzen A."/>
            <person name="Chen C."/>
            <person name="Yan M."/>
            <person name="Daum C."/>
            <person name="Ng V."/>
            <person name="Clum A."/>
            <person name="Steindorff A."/>
            <person name="Ohm R.A."/>
            <person name="Martin F."/>
            <person name="Silar P."/>
            <person name="Natvig D.O."/>
            <person name="Lalanne C."/>
            <person name="Gautier V."/>
            <person name="Ament-Velasquez S.L."/>
            <person name="Kruys A."/>
            <person name="Hutchinson M.I."/>
            <person name="Powell A.J."/>
            <person name="Barry K."/>
            <person name="Miller A.N."/>
            <person name="Grigoriev I.V."/>
            <person name="Debuchy R."/>
            <person name="Gladieux P."/>
            <person name="Hiltunen Thoren M."/>
            <person name="Johannesson H."/>
        </authorList>
    </citation>
    <scope>NUCLEOTIDE SEQUENCE</scope>
    <source>
        <strain evidence="2">CBS 118394</strain>
    </source>
</reference>
<keyword evidence="3" id="KW-1185">Reference proteome</keyword>
<evidence type="ECO:0000313" key="3">
    <source>
        <dbReference type="Proteomes" id="UP001283341"/>
    </source>
</evidence>
<dbReference type="CDD" id="cd01833">
    <property type="entry name" value="XynB_like"/>
    <property type="match status" value="1"/>
</dbReference>
<dbReference type="PANTHER" id="PTHR30383">
    <property type="entry name" value="THIOESTERASE 1/PROTEASE 1/LYSOPHOSPHOLIPASE L1"/>
    <property type="match status" value="1"/>
</dbReference>
<evidence type="ECO:0000259" key="1">
    <source>
        <dbReference type="Pfam" id="PF13472"/>
    </source>
</evidence>
<dbReference type="InterPro" id="IPR051532">
    <property type="entry name" value="Ester_Hydrolysis_Enzymes"/>
</dbReference>
<dbReference type="GO" id="GO:0004622">
    <property type="term" value="F:phosphatidylcholine lysophospholipase activity"/>
    <property type="evidence" value="ECO:0007669"/>
    <property type="project" value="TreeGrafter"/>
</dbReference>
<feature type="domain" description="SGNH hydrolase-type esterase" evidence="1">
    <location>
        <begin position="65"/>
        <end position="245"/>
    </location>
</feature>
<proteinExistence type="predicted"/>
<gene>
    <name evidence="2" type="ORF">B0H66DRAFT_517152</name>
</gene>
<protein>
    <submittedName>
        <fullName evidence="2">SGNH hydrolase-type esterase domain-containing protein</fullName>
    </submittedName>
</protein>
<dbReference type="AlphaFoldDB" id="A0AAE0I705"/>
<keyword evidence="2" id="KW-0378">Hydrolase</keyword>
<dbReference type="InterPro" id="IPR013830">
    <property type="entry name" value="SGNH_hydro"/>
</dbReference>
<comment type="caution">
    <text evidence="2">The sequence shown here is derived from an EMBL/GenBank/DDBJ whole genome shotgun (WGS) entry which is preliminary data.</text>
</comment>
<sequence>MLSSGFNVLLLGSSRRISILILSSLCLLLSPAFSSPLTYHGVAVNQPQIEDRALEPNVLLRIMPLGASITYGVGSTLGNGYRRFLRLQLVQQDKLSVNMVGETKRGSMADNEVEGFPGYRIDEVHTKAVPELQKDKPNVVLLNLGTNDASQDWDIVNAGQRMEALLSDIYKTSPRAVVLLSTLLPNKNQETEERVLRINDQYRALVKKLRGKGRKIVLVEFHDGPARLTVDDLKDDTHPNDNGYKKMADIWYAGLVEAGKVGLLEKPETVEGEMNRSGPD</sequence>
<reference evidence="2" key="2">
    <citation type="submission" date="2023-06" db="EMBL/GenBank/DDBJ databases">
        <authorList>
            <consortium name="Lawrence Berkeley National Laboratory"/>
            <person name="Haridas S."/>
            <person name="Hensen N."/>
            <person name="Bonometti L."/>
            <person name="Westerberg I."/>
            <person name="Brannstrom I.O."/>
            <person name="Guillou S."/>
            <person name="Cros-Aarteil S."/>
            <person name="Calhoun S."/>
            <person name="Kuo A."/>
            <person name="Mondo S."/>
            <person name="Pangilinan J."/>
            <person name="Riley R."/>
            <person name="Labutti K."/>
            <person name="Andreopoulos B."/>
            <person name="Lipzen A."/>
            <person name="Chen C."/>
            <person name="Yanf M."/>
            <person name="Daum C."/>
            <person name="Ng V."/>
            <person name="Clum A."/>
            <person name="Steindorff A."/>
            <person name="Ohm R."/>
            <person name="Martin F."/>
            <person name="Silar P."/>
            <person name="Natvig D."/>
            <person name="Lalanne C."/>
            <person name="Gautier V."/>
            <person name="Ament-Velasquez S.L."/>
            <person name="Kruys A."/>
            <person name="Hutchinson M.I."/>
            <person name="Powell A.J."/>
            <person name="Barry K."/>
            <person name="Miller A.N."/>
            <person name="Grigoriev I.V."/>
            <person name="Debuchy R."/>
            <person name="Gladieux P."/>
            <person name="Thoren M.H."/>
            <person name="Johannesson H."/>
        </authorList>
    </citation>
    <scope>NUCLEOTIDE SEQUENCE</scope>
    <source>
        <strain evidence="2">CBS 118394</strain>
    </source>
</reference>
<name>A0AAE0I705_9PEZI</name>
<dbReference type="SUPFAM" id="SSF52266">
    <property type="entry name" value="SGNH hydrolase"/>
    <property type="match status" value="1"/>
</dbReference>
<organism evidence="2 3">
    <name type="scientific">Apodospora peruviana</name>
    <dbReference type="NCBI Taxonomy" id="516989"/>
    <lineage>
        <taxon>Eukaryota</taxon>
        <taxon>Fungi</taxon>
        <taxon>Dikarya</taxon>
        <taxon>Ascomycota</taxon>
        <taxon>Pezizomycotina</taxon>
        <taxon>Sordariomycetes</taxon>
        <taxon>Sordariomycetidae</taxon>
        <taxon>Sordariales</taxon>
        <taxon>Lasiosphaeriaceae</taxon>
        <taxon>Apodospora</taxon>
    </lineage>
</organism>
<dbReference type="Pfam" id="PF13472">
    <property type="entry name" value="Lipase_GDSL_2"/>
    <property type="match status" value="1"/>
</dbReference>
<dbReference type="EMBL" id="JAUEDM010000004">
    <property type="protein sequence ID" value="KAK3318801.1"/>
    <property type="molecule type" value="Genomic_DNA"/>
</dbReference>
<dbReference type="Gene3D" id="3.40.50.1110">
    <property type="entry name" value="SGNH hydrolase"/>
    <property type="match status" value="1"/>
</dbReference>
<dbReference type="PANTHER" id="PTHR30383:SF31">
    <property type="entry name" value="SGNH HYDROLASE-TYPE ESTERASE DOMAIN-CONTAINING PROTEIN-RELATED"/>
    <property type="match status" value="1"/>
</dbReference>
<dbReference type="Proteomes" id="UP001283341">
    <property type="component" value="Unassembled WGS sequence"/>
</dbReference>